<sequence>MSRGRKQYLLVIAELRVQLRWKERELHILSRQQCGEPSSRQLSHREEGERKRLPNIAVGKATAPSANQQFVECV</sequence>
<protein>
    <submittedName>
        <fullName evidence="1">Uncharacterized protein</fullName>
    </submittedName>
</protein>
<organism evidence="1 2">
    <name type="scientific">Pleurodeles waltl</name>
    <name type="common">Iberian ribbed newt</name>
    <dbReference type="NCBI Taxonomy" id="8319"/>
    <lineage>
        <taxon>Eukaryota</taxon>
        <taxon>Metazoa</taxon>
        <taxon>Chordata</taxon>
        <taxon>Craniata</taxon>
        <taxon>Vertebrata</taxon>
        <taxon>Euteleostomi</taxon>
        <taxon>Amphibia</taxon>
        <taxon>Batrachia</taxon>
        <taxon>Caudata</taxon>
        <taxon>Salamandroidea</taxon>
        <taxon>Salamandridae</taxon>
        <taxon>Pleurodelinae</taxon>
        <taxon>Pleurodeles</taxon>
    </lineage>
</organism>
<reference evidence="1" key="1">
    <citation type="journal article" date="2022" name="bioRxiv">
        <title>Sequencing and chromosome-scale assembly of the giantPleurodeles waltlgenome.</title>
        <authorList>
            <person name="Brown T."/>
            <person name="Elewa A."/>
            <person name="Iarovenko S."/>
            <person name="Subramanian E."/>
            <person name="Araus A.J."/>
            <person name="Petzold A."/>
            <person name="Susuki M."/>
            <person name="Suzuki K.-i.T."/>
            <person name="Hayashi T."/>
            <person name="Toyoda A."/>
            <person name="Oliveira C."/>
            <person name="Osipova E."/>
            <person name="Leigh N.D."/>
            <person name="Simon A."/>
            <person name="Yun M.H."/>
        </authorList>
    </citation>
    <scope>NUCLEOTIDE SEQUENCE</scope>
    <source>
        <strain evidence="1">20211129_DDA</strain>
        <tissue evidence="1">Liver</tissue>
    </source>
</reference>
<comment type="caution">
    <text evidence="1">The sequence shown here is derived from an EMBL/GenBank/DDBJ whole genome shotgun (WGS) entry which is preliminary data.</text>
</comment>
<dbReference type="EMBL" id="JANPWB010000004">
    <property type="protein sequence ID" value="KAJ1194610.1"/>
    <property type="molecule type" value="Genomic_DNA"/>
</dbReference>
<proteinExistence type="predicted"/>
<keyword evidence="2" id="KW-1185">Reference proteome</keyword>
<evidence type="ECO:0000313" key="1">
    <source>
        <dbReference type="EMBL" id="KAJ1194610.1"/>
    </source>
</evidence>
<name>A0AAV7V2W5_PLEWA</name>
<gene>
    <name evidence="1" type="ORF">NDU88_003898</name>
</gene>
<dbReference type="Proteomes" id="UP001066276">
    <property type="component" value="Chromosome 2_2"/>
</dbReference>
<evidence type="ECO:0000313" key="2">
    <source>
        <dbReference type="Proteomes" id="UP001066276"/>
    </source>
</evidence>
<accession>A0AAV7V2W5</accession>
<dbReference type="AlphaFoldDB" id="A0AAV7V2W5"/>